<keyword evidence="2" id="KW-1185">Reference proteome</keyword>
<evidence type="ECO:0000313" key="1">
    <source>
        <dbReference type="EMBL" id="CAG8790522.1"/>
    </source>
</evidence>
<comment type="caution">
    <text evidence="1">The sequence shown here is derived from an EMBL/GenBank/DDBJ whole genome shotgun (WGS) entry which is preliminary data.</text>
</comment>
<gene>
    <name evidence="1" type="ORF">RFULGI_LOCUS16702</name>
</gene>
<accession>A0A9N9P616</accession>
<reference evidence="1" key="1">
    <citation type="submission" date="2021-06" db="EMBL/GenBank/DDBJ databases">
        <authorList>
            <person name="Kallberg Y."/>
            <person name="Tangrot J."/>
            <person name="Rosling A."/>
        </authorList>
    </citation>
    <scope>NUCLEOTIDE SEQUENCE</scope>
    <source>
        <strain evidence="1">IN212</strain>
    </source>
</reference>
<sequence length="41" mass="4453">VTEDTVDGGLLFVTFETDLSIPLRFGVVSEIPSCRTRIGVL</sequence>
<organism evidence="1 2">
    <name type="scientific">Racocetra fulgida</name>
    <dbReference type="NCBI Taxonomy" id="60492"/>
    <lineage>
        <taxon>Eukaryota</taxon>
        <taxon>Fungi</taxon>
        <taxon>Fungi incertae sedis</taxon>
        <taxon>Mucoromycota</taxon>
        <taxon>Glomeromycotina</taxon>
        <taxon>Glomeromycetes</taxon>
        <taxon>Diversisporales</taxon>
        <taxon>Gigasporaceae</taxon>
        <taxon>Racocetra</taxon>
    </lineage>
</organism>
<dbReference type="AlphaFoldDB" id="A0A9N9P616"/>
<proteinExistence type="predicted"/>
<dbReference type="Proteomes" id="UP000789396">
    <property type="component" value="Unassembled WGS sequence"/>
</dbReference>
<evidence type="ECO:0000313" key="2">
    <source>
        <dbReference type="Proteomes" id="UP000789396"/>
    </source>
</evidence>
<protein>
    <submittedName>
        <fullName evidence="1">14851_t:CDS:1</fullName>
    </submittedName>
</protein>
<dbReference type="EMBL" id="CAJVPZ010060774">
    <property type="protein sequence ID" value="CAG8790522.1"/>
    <property type="molecule type" value="Genomic_DNA"/>
</dbReference>
<name>A0A9N9P616_9GLOM</name>
<feature type="non-terminal residue" evidence="1">
    <location>
        <position position="1"/>
    </location>
</feature>